<organism evidence="2 3">
    <name type="scientific">Dreissena polymorpha</name>
    <name type="common">Zebra mussel</name>
    <name type="synonym">Mytilus polymorpha</name>
    <dbReference type="NCBI Taxonomy" id="45954"/>
    <lineage>
        <taxon>Eukaryota</taxon>
        <taxon>Metazoa</taxon>
        <taxon>Spiralia</taxon>
        <taxon>Lophotrochozoa</taxon>
        <taxon>Mollusca</taxon>
        <taxon>Bivalvia</taxon>
        <taxon>Autobranchia</taxon>
        <taxon>Heteroconchia</taxon>
        <taxon>Euheterodonta</taxon>
        <taxon>Imparidentia</taxon>
        <taxon>Neoheterodontei</taxon>
        <taxon>Myida</taxon>
        <taxon>Dreissenoidea</taxon>
        <taxon>Dreissenidae</taxon>
        <taxon>Dreissena</taxon>
    </lineage>
</organism>
<reference evidence="2" key="2">
    <citation type="submission" date="2020-11" db="EMBL/GenBank/DDBJ databases">
        <authorList>
            <person name="McCartney M.A."/>
            <person name="Auch B."/>
            <person name="Kono T."/>
            <person name="Mallez S."/>
            <person name="Becker A."/>
            <person name="Gohl D.M."/>
            <person name="Silverstein K.A.T."/>
            <person name="Koren S."/>
            <person name="Bechman K.B."/>
            <person name="Herman A."/>
            <person name="Abrahante J.E."/>
            <person name="Garbe J."/>
        </authorList>
    </citation>
    <scope>NUCLEOTIDE SEQUENCE</scope>
    <source>
        <strain evidence="2">Duluth1</strain>
        <tissue evidence="2">Whole animal</tissue>
    </source>
</reference>
<keyword evidence="3" id="KW-1185">Reference proteome</keyword>
<keyword evidence="1" id="KW-0812">Transmembrane</keyword>
<keyword evidence="1" id="KW-1133">Transmembrane helix</keyword>
<name>A0A9D4IA38_DREPO</name>
<evidence type="ECO:0000313" key="2">
    <source>
        <dbReference type="EMBL" id="KAH3753970.1"/>
    </source>
</evidence>
<protein>
    <submittedName>
        <fullName evidence="2">Uncharacterized protein</fullName>
    </submittedName>
</protein>
<feature type="transmembrane region" description="Helical" evidence="1">
    <location>
        <begin position="21"/>
        <end position="40"/>
    </location>
</feature>
<comment type="caution">
    <text evidence="2">The sequence shown here is derived from an EMBL/GenBank/DDBJ whole genome shotgun (WGS) entry which is preliminary data.</text>
</comment>
<dbReference type="EMBL" id="JAIWYP010000010">
    <property type="protein sequence ID" value="KAH3753970.1"/>
    <property type="molecule type" value="Genomic_DNA"/>
</dbReference>
<sequence length="174" mass="19428">MGKVKPKALTKQCCSIRTAAFGVLVLSTICMIAYVILHTMEHGPDVSPNSKTLVAQLSMDSKVDAMSVLSELSGFRETNIEDVGKENIVNTVHFVWCEKKKRSILRIISASSACGKVYDPISSSFTRLCYRHTTNTTTGLKIYEQPFQVFLLNNFHQTGTGKRWDVGCFPDWQS</sequence>
<evidence type="ECO:0000313" key="3">
    <source>
        <dbReference type="Proteomes" id="UP000828390"/>
    </source>
</evidence>
<proteinExistence type="predicted"/>
<dbReference type="AlphaFoldDB" id="A0A9D4IA38"/>
<dbReference type="Proteomes" id="UP000828390">
    <property type="component" value="Unassembled WGS sequence"/>
</dbReference>
<reference evidence="2" key="1">
    <citation type="journal article" date="2019" name="bioRxiv">
        <title>The Genome of the Zebra Mussel, Dreissena polymorpha: A Resource for Invasive Species Research.</title>
        <authorList>
            <person name="McCartney M.A."/>
            <person name="Auch B."/>
            <person name="Kono T."/>
            <person name="Mallez S."/>
            <person name="Zhang Y."/>
            <person name="Obille A."/>
            <person name="Becker A."/>
            <person name="Abrahante J.E."/>
            <person name="Garbe J."/>
            <person name="Badalamenti J.P."/>
            <person name="Herman A."/>
            <person name="Mangelson H."/>
            <person name="Liachko I."/>
            <person name="Sullivan S."/>
            <person name="Sone E.D."/>
            <person name="Koren S."/>
            <person name="Silverstein K.A.T."/>
            <person name="Beckman K.B."/>
            <person name="Gohl D.M."/>
        </authorList>
    </citation>
    <scope>NUCLEOTIDE SEQUENCE</scope>
    <source>
        <strain evidence="2">Duluth1</strain>
        <tissue evidence="2">Whole animal</tissue>
    </source>
</reference>
<gene>
    <name evidence="2" type="ORF">DPMN_188626</name>
</gene>
<keyword evidence="1" id="KW-0472">Membrane</keyword>
<accession>A0A9D4IA38</accession>
<evidence type="ECO:0000256" key="1">
    <source>
        <dbReference type="SAM" id="Phobius"/>
    </source>
</evidence>